<organism evidence="12 13">
    <name type="scientific">Litomosoides sigmodontis</name>
    <name type="common">Filarial nematode worm</name>
    <dbReference type="NCBI Taxonomy" id="42156"/>
    <lineage>
        <taxon>Eukaryota</taxon>
        <taxon>Metazoa</taxon>
        <taxon>Ecdysozoa</taxon>
        <taxon>Nematoda</taxon>
        <taxon>Chromadorea</taxon>
        <taxon>Rhabditida</taxon>
        <taxon>Spirurina</taxon>
        <taxon>Spiruromorpha</taxon>
        <taxon>Filarioidea</taxon>
        <taxon>Onchocercidae</taxon>
        <taxon>Litomosoides</taxon>
    </lineage>
</organism>
<dbReference type="FunFam" id="3.30.160.60:FF:001896">
    <property type="entry name" value="insulinoma-associated protein 1b"/>
    <property type="match status" value="1"/>
</dbReference>
<keyword evidence="8" id="KW-0539">Nucleus</keyword>
<evidence type="ECO:0000256" key="4">
    <source>
        <dbReference type="ARBA" id="ARBA00022771"/>
    </source>
</evidence>
<dbReference type="STRING" id="42156.A0A3P6T942"/>
<dbReference type="GO" id="GO:0001227">
    <property type="term" value="F:DNA-binding transcription repressor activity, RNA polymerase II-specific"/>
    <property type="evidence" value="ECO:0007669"/>
    <property type="project" value="TreeGrafter"/>
</dbReference>
<reference evidence="12 13" key="1">
    <citation type="submission" date="2018-08" db="EMBL/GenBank/DDBJ databases">
        <authorList>
            <person name="Laetsch R D."/>
            <person name="Stevens L."/>
            <person name="Kumar S."/>
            <person name="Blaxter L. M."/>
        </authorList>
    </citation>
    <scope>NUCLEOTIDE SEQUENCE [LARGE SCALE GENOMIC DNA]</scope>
</reference>
<keyword evidence="3" id="KW-0677">Repeat</keyword>
<evidence type="ECO:0000313" key="12">
    <source>
        <dbReference type="EMBL" id="VDK81577.1"/>
    </source>
</evidence>
<dbReference type="SMART" id="SM00355">
    <property type="entry name" value="ZnF_C2H2"/>
    <property type="match status" value="3"/>
</dbReference>
<dbReference type="EMBL" id="UYRX01000398">
    <property type="protein sequence ID" value="VDK81577.1"/>
    <property type="molecule type" value="Genomic_DNA"/>
</dbReference>
<evidence type="ECO:0000256" key="5">
    <source>
        <dbReference type="ARBA" id="ARBA00022833"/>
    </source>
</evidence>
<keyword evidence="5" id="KW-0862">Zinc</keyword>
<name>A0A3P6T942_LITSI</name>
<evidence type="ECO:0000256" key="9">
    <source>
        <dbReference type="PROSITE-ProRule" id="PRU00042"/>
    </source>
</evidence>
<evidence type="ECO:0000256" key="1">
    <source>
        <dbReference type="ARBA" id="ARBA00004123"/>
    </source>
</evidence>
<feature type="domain" description="C2H2-type" evidence="11">
    <location>
        <begin position="276"/>
        <end position="307"/>
    </location>
</feature>
<dbReference type="InterPro" id="IPR013087">
    <property type="entry name" value="Znf_C2H2_type"/>
</dbReference>
<dbReference type="GO" id="GO:0005634">
    <property type="term" value="C:nucleus"/>
    <property type="evidence" value="ECO:0007669"/>
    <property type="project" value="UniProtKB-SubCell"/>
</dbReference>
<evidence type="ECO:0000256" key="7">
    <source>
        <dbReference type="ARBA" id="ARBA00023163"/>
    </source>
</evidence>
<dbReference type="GO" id="GO:0008270">
    <property type="term" value="F:zinc ion binding"/>
    <property type="evidence" value="ECO:0007669"/>
    <property type="project" value="UniProtKB-KW"/>
</dbReference>
<dbReference type="GO" id="GO:0030182">
    <property type="term" value="P:neuron differentiation"/>
    <property type="evidence" value="ECO:0007669"/>
    <property type="project" value="TreeGrafter"/>
</dbReference>
<dbReference type="InterPro" id="IPR042972">
    <property type="entry name" value="INSM1/2"/>
</dbReference>
<dbReference type="OMA" id="IHEEYRC"/>
<dbReference type="OrthoDB" id="8953942at2759"/>
<dbReference type="Gene3D" id="3.30.160.60">
    <property type="entry name" value="Classic Zinc Finger"/>
    <property type="match status" value="1"/>
</dbReference>
<keyword evidence="6" id="KW-0805">Transcription regulation</keyword>
<evidence type="ECO:0000256" key="6">
    <source>
        <dbReference type="ARBA" id="ARBA00023015"/>
    </source>
</evidence>
<dbReference type="PANTHER" id="PTHR15065:SF4">
    <property type="entry name" value="LD18634P"/>
    <property type="match status" value="1"/>
</dbReference>
<keyword evidence="13" id="KW-1185">Reference proteome</keyword>
<dbReference type="SUPFAM" id="SSF57667">
    <property type="entry name" value="beta-beta-alpha zinc fingers"/>
    <property type="match status" value="1"/>
</dbReference>
<evidence type="ECO:0000256" key="8">
    <source>
        <dbReference type="ARBA" id="ARBA00023242"/>
    </source>
</evidence>
<keyword evidence="4 9" id="KW-0863">Zinc-finger</keyword>
<dbReference type="Proteomes" id="UP000277928">
    <property type="component" value="Unassembled WGS sequence"/>
</dbReference>
<evidence type="ECO:0000256" key="2">
    <source>
        <dbReference type="ARBA" id="ARBA00022723"/>
    </source>
</evidence>
<dbReference type="GO" id="GO:0010564">
    <property type="term" value="P:regulation of cell cycle process"/>
    <property type="evidence" value="ECO:0007669"/>
    <property type="project" value="TreeGrafter"/>
</dbReference>
<sequence>MSMSDFLVQRILGLNPASETRSHVANERNTSAITTSKAPTGLQNFHFSINGLPSPMIDYATALQLMQLQMFCQPSLLNSFLNQVATMGLAMNNNSLNKVTLPNEKSPDNCMTTIRERKRAVSRYSDELPSKRSKLIRRLADDSETNSPVSGMFIKEASSLPPADELQAAADLDDTAVFVNVSEESRRNIERITNVIGDCICALCKVRYDDVFRLAQHRCPRIIHEEYRCPECDKVFSCPANLASHRRWHKPRRNDPSSATAPLSATSNASISSNNFTCRTCSATFDSKKTLKLHSAHCSTTHVDNSSHGQNHFSKFTAT</sequence>
<feature type="region of interest" description="Disordered" evidence="10">
    <location>
        <begin position="247"/>
        <end position="267"/>
    </location>
</feature>
<keyword evidence="2" id="KW-0479">Metal-binding</keyword>
<evidence type="ECO:0000256" key="3">
    <source>
        <dbReference type="ARBA" id="ARBA00022737"/>
    </source>
</evidence>
<dbReference type="AlphaFoldDB" id="A0A3P6T942"/>
<dbReference type="GO" id="GO:0017053">
    <property type="term" value="C:transcription repressor complex"/>
    <property type="evidence" value="ECO:0007669"/>
    <property type="project" value="TreeGrafter"/>
</dbReference>
<comment type="subcellular location">
    <subcellularLocation>
        <location evidence="1">Nucleus</location>
    </subcellularLocation>
</comment>
<dbReference type="GO" id="GO:0000978">
    <property type="term" value="F:RNA polymerase II cis-regulatory region sequence-specific DNA binding"/>
    <property type="evidence" value="ECO:0007669"/>
    <property type="project" value="TreeGrafter"/>
</dbReference>
<evidence type="ECO:0000259" key="11">
    <source>
        <dbReference type="PROSITE" id="PS50157"/>
    </source>
</evidence>
<evidence type="ECO:0000313" key="13">
    <source>
        <dbReference type="Proteomes" id="UP000277928"/>
    </source>
</evidence>
<dbReference type="PANTHER" id="PTHR15065">
    <property type="entry name" value="INSULINOMA-ASSOCIATED 1"/>
    <property type="match status" value="1"/>
</dbReference>
<dbReference type="Pfam" id="PF12874">
    <property type="entry name" value="zf-met"/>
    <property type="match status" value="1"/>
</dbReference>
<dbReference type="InterPro" id="IPR036236">
    <property type="entry name" value="Znf_C2H2_sf"/>
</dbReference>
<gene>
    <name evidence="12" type="ORF">NLS_LOCUS5354</name>
</gene>
<feature type="domain" description="C2H2-type" evidence="11">
    <location>
        <begin position="227"/>
        <end position="254"/>
    </location>
</feature>
<evidence type="ECO:0000256" key="10">
    <source>
        <dbReference type="SAM" id="MobiDB-lite"/>
    </source>
</evidence>
<protein>
    <recommendedName>
        <fullName evidence="11">C2H2-type domain-containing protein</fullName>
    </recommendedName>
</protein>
<proteinExistence type="predicted"/>
<dbReference type="PROSITE" id="PS00028">
    <property type="entry name" value="ZINC_FINGER_C2H2_1"/>
    <property type="match status" value="1"/>
</dbReference>
<dbReference type="PROSITE" id="PS50157">
    <property type="entry name" value="ZINC_FINGER_C2H2_2"/>
    <property type="match status" value="2"/>
</dbReference>
<keyword evidence="7" id="KW-0804">Transcription</keyword>
<accession>A0A3P6T942</accession>
<feature type="compositionally biased region" description="Low complexity" evidence="10">
    <location>
        <begin position="256"/>
        <end position="267"/>
    </location>
</feature>